<feature type="compositionally biased region" description="Polar residues" evidence="1">
    <location>
        <begin position="17"/>
        <end position="27"/>
    </location>
</feature>
<dbReference type="AlphaFoldDB" id="A0A392RTZ9"/>
<protein>
    <submittedName>
        <fullName evidence="2">Uncharacterized protein</fullName>
    </submittedName>
</protein>
<feature type="region of interest" description="Disordered" evidence="1">
    <location>
        <begin position="1"/>
        <end position="31"/>
    </location>
</feature>
<evidence type="ECO:0000313" key="3">
    <source>
        <dbReference type="Proteomes" id="UP000265520"/>
    </source>
</evidence>
<feature type="compositionally biased region" description="Basic and acidic residues" evidence="1">
    <location>
        <begin position="1"/>
        <end position="16"/>
    </location>
</feature>
<sequence length="107" mass="12045">MEGRRPRKDLEDKQVEKNNNTSPNQVQEGAVIEEGVRVGEVLLRLGARKKVDGTGDGPSQRMRDITATVPQHPEKDTLPDTRVYVRKYKPTEEDVQWAHKGVVATVI</sequence>
<organism evidence="2 3">
    <name type="scientific">Trifolium medium</name>
    <dbReference type="NCBI Taxonomy" id="97028"/>
    <lineage>
        <taxon>Eukaryota</taxon>
        <taxon>Viridiplantae</taxon>
        <taxon>Streptophyta</taxon>
        <taxon>Embryophyta</taxon>
        <taxon>Tracheophyta</taxon>
        <taxon>Spermatophyta</taxon>
        <taxon>Magnoliopsida</taxon>
        <taxon>eudicotyledons</taxon>
        <taxon>Gunneridae</taxon>
        <taxon>Pentapetalae</taxon>
        <taxon>rosids</taxon>
        <taxon>fabids</taxon>
        <taxon>Fabales</taxon>
        <taxon>Fabaceae</taxon>
        <taxon>Papilionoideae</taxon>
        <taxon>50 kb inversion clade</taxon>
        <taxon>NPAAA clade</taxon>
        <taxon>Hologalegina</taxon>
        <taxon>IRL clade</taxon>
        <taxon>Trifolieae</taxon>
        <taxon>Trifolium</taxon>
    </lineage>
</organism>
<feature type="non-terminal residue" evidence="2">
    <location>
        <position position="107"/>
    </location>
</feature>
<dbReference type="EMBL" id="LXQA010269529">
    <property type="protein sequence ID" value="MCI39617.1"/>
    <property type="molecule type" value="Genomic_DNA"/>
</dbReference>
<evidence type="ECO:0000313" key="2">
    <source>
        <dbReference type="EMBL" id="MCI39617.1"/>
    </source>
</evidence>
<dbReference type="Proteomes" id="UP000265520">
    <property type="component" value="Unassembled WGS sequence"/>
</dbReference>
<accession>A0A392RTZ9</accession>
<reference evidence="2 3" key="1">
    <citation type="journal article" date="2018" name="Front. Plant Sci.">
        <title>Red Clover (Trifolium pratense) and Zigzag Clover (T. medium) - A Picture of Genomic Similarities and Differences.</title>
        <authorList>
            <person name="Dluhosova J."/>
            <person name="Istvanek J."/>
            <person name="Nedelnik J."/>
            <person name="Repkova J."/>
        </authorList>
    </citation>
    <scope>NUCLEOTIDE SEQUENCE [LARGE SCALE GENOMIC DNA]</scope>
    <source>
        <strain evidence="3">cv. 10/8</strain>
        <tissue evidence="2">Leaf</tissue>
    </source>
</reference>
<evidence type="ECO:0000256" key="1">
    <source>
        <dbReference type="SAM" id="MobiDB-lite"/>
    </source>
</evidence>
<comment type="caution">
    <text evidence="2">The sequence shown here is derived from an EMBL/GenBank/DDBJ whole genome shotgun (WGS) entry which is preliminary data.</text>
</comment>
<keyword evidence="3" id="KW-1185">Reference proteome</keyword>
<name>A0A392RTZ9_9FABA</name>
<proteinExistence type="predicted"/>